<keyword evidence="1" id="KW-1133">Transmembrane helix</keyword>
<proteinExistence type="predicted"/>
<name>A0A9X2HD64_9MICC</name>
<organism evidence="2 3">
    <name type="scientific">Rothia santali</name>
    <dbReference type="NCBI Taxonomy" id="2949643"/>
    <lineage>
        <taxon>Bacteria</taxon>
        <taxon>Bacillati</taxon>
        <taxon>Actinomycetota</taxon>
        <taxon>Actinomycetes</taxon>
        <taxon>Micrococcales</taxon>
        <taxon>Micrococcaceae</taxon>
        <taxon>Rothia</taxon>
    </lineage>
</organism>
<reference evidence="2" key="1">
    <citation type="submission" date="2022-06" db="EMBL/GenBank/DDBJ databases">
        <title>Rothia sp. isolated from sandalwood seedling.</title>
        <authorList>
            <person name="Tuikhar N."/>
            <person name="Kirdat K."/>
            <person name="Thorat V."/>
            <person name="Swetha P."/>
            <person name="Padma S."/>
            <person name="Sundararaj R."/>
            <person name="Yadav A."/>
        </authorList>
    </citation>
    <scope>NUCLEOTIDE SEQUENCE</scope>
    <source>
        <strain evidence="2">AR01</strain>
    </source>
</reference>
<protein>
    <submittedName>
        <fullName evidence="2">Phage holin family protein</fullName>
    </submittedName>
</protein>
<sequence length="136" mass="14278">MSHPAPPEQPRPAELINRLAEQTSRLVRDELKLARAELTASAKKGGVGAGLLGAGGVLAAYGFAALLVTAIIALALVLPAWLAALIVTVVLFLAAGVAALLGKKKVEDLSLRPDRTIDNVTRDIDEVKGHIRHDHA</sequence>
<feature type="transmembrane region" description="Helical" evidence="1">
    <location>
        <begin position="51"/>
        <end position="75"/>
    </location>
</feature>
<evidence type="ECO:0000313" key="2">
    <source>
        <dbReference type="EMBL" id="MCP3427206.1"/>
    </source>
</evidence>
<keyword evidence="1" id="KW-0812">Transmembrane</keyword>
<accession>A0A9X2HD64</accession>
<comment type="caution">
    <text evidence="2">The sequence shown here is derived from an EMBL/GenBank/DDBJ whole genome shotgun (WGS) entry which is preliminary data.</text>
</comment>
<evidence type="ECO:0000313" key="3">
    <source>
        <dbReference type="Proteomes" id="UP001139502"/>
    </source>
</evidence>
<feature type="transmembrane region" description="Helical" evidence="1">
    <location>
        <begin position="81"/>
        <end position="102"/>
    </location>
</feature>
<evidence type="ECO:0000256" key="1">
    <source>
        <dbReference type="SAM" id="Phobius"/>
    </source>
</evidence>
<dbReference type="InterPro" id="IPR009937">
    <property type="entry name" value="Phage_holin_3_6"/>
</dbReference>
<dbReference type="AlphaFoldDB" id="A0A9X2HD64"/>
<keyword evidence="3" id="KW-1185">Reference proteome</keyword>
<keyword evidence="1" id="KW-0472">Membrane</keyword>
<dbReference type="Proteomes" id="UP001139502">
    <property type="component" value="Unassembled WGS sequence"/>
</dbReference>
<dbReference type="RefSeq" id="WP_254168951.1">
    <property type="nucleotide sequence ID" value="NZ_JANAFB010000061.1"/>
</dbReference>
<gene>
    <name evidence="2" type="ORF">NBM05_14635</name>
</gene>
<dbReference type="EMBL" id="JANAFB010000061">
    <property type="protein sequence ID" value="MCP3427206.1"/>
    <property type="molecule type" value="Genomic_DNA"/>
</dbReference>
<dbReference type="Pfam" id="PF07332">
    <property type="entry name" value="Phage_holin_3_6"/>
    <property type="match status" value="1"/>
</dbReference>